<organism evidence="10">
    <name type="scientific">freshwater metagenome</name>
    <dbReference type="NCBI Taxonomy" id="449393"/>
    <lineage>
        <taxon>unclassified sequences</taxon>
        <taxon>metagenomes</taxon>
        <taxon>ecological metagenomes</taxon>
    </lineage>
</organism>
<name>A0A6J7DM00_9ZZZZ</name>
<evidence type="ECO:0000256" key="1">
    <source>
        <dbReference type="ARBA" id="ARBA00005417"/>
    </source>
</evidence>
<evidence type="ECO:0000256" key="4">
    <source>
        <dbReference type="ARBA" id="ARBA00022840"/>
    </source>
</evidence>
<dbReference type="EMBL" id="CAFBLR010000060">
    <property type="protein sequence ID" value="CAB4871962.1"/>
    <property type="molecule type" value="Genomic_DNA"/>
</dbReference>
<dbReference type="EMBL" id="CAEZXX010000182">
    <property type="protein sequence ID" value="CAB4725382.1"/>
    <property type="molecule type" value="Genomic_DNA"/>
</dbReference>
<keyword evidence="5" id="KW-0029">Amino-acid transport</keyword>
<dbReference type="AlphaFoldDB" id="A0A6J7DM00"/>
<gene>
    <name evidence="7" type="ORF">UFOPK2602_02031</name>
    <name evidence="8" type="ORF">UFOPK2806_01827</name>
    <name evidence="9" type="ORF">UFOPK3001_00218</name>
    <name evidence="10" type="ORF">UFOPK3417_00794</name>
    <name evidence="11" type="ORF">UFOPK3954_00309</name>
    <name evidence="12" type="ORF">UFOPK4306_01332</name>
</gene>
<evidence type="ECO:0000259" key="6">
    <source>
        <dbReference type="PROSITE" id="PS50893"/>
    </source>
</evidence>
<evidence type="ECO:0000313" key="8">
    <source>
        <dbReference type="EMBL" id="CAB4763126.1"/>
    </source>
</evidence>
<dbReference type="InterPro" id="IPR052156">
    <property type="entry name" value="BCAA_Transport_ATP-bd_LivF"/>
</dbReference>
<dbReference type="InterPro" id="IPR003593">
    <property type="entry name" value="AAA+_ATPase"/>
</dbReference>
<proteinExistence type="inferred from homology"/>
<dbReference type="EMBL" id="CAFAAJ010000009">
    <property type="protein sequence ID" value="CAB4790686.1"/>
    <property type="molecule type" value="Genomic_DNA"/>
</dbReference>
<evidence type="ECO:0000256" key="2">
    <source>
        <dbReference type="ARBA" id="ARBA00022448"/>
    </source>
</evidence>
<dbReference type="PROSITE" id="PS50893">
    <property type="entry name" value="ABC_TRANSPORTER_2"/>
    <property type="match status" value="1"/>
</dbReference>
<feature type="domain" description="ABC transporter" evidence="6">
    <location>
        <begin position="6"/>
        <end position="236"/>
    </location>
</feature>
<dbReference type="GO" id="GO:0016887">
    <property type="term" value="F:ATP hydrolysis activity"/>
    <property type="evidence" value="ECO:0007669"/>
    <property type="project" value="InterPro"/>
</dbReference>
<protein>
    <submittedName>
        <fullName evidence="10">Unannotated protein</fullName>
    </submittedName>
</protein>
<dbReference type="GO" id="GO:0015807">
    <property type="term" value="P:L-amino acid transport"/>
    <property type="evidence" value="ECO:0007669"/>
    <property type="project" value="TreeGrafter"/>
</dbReference>
<dbReference type="SUPFAM" id="SSF52540">
    <property type="entry name" value="P-loop containing nucleoside triphosphate hydrolases"/>
    <property type="match status" value="1"/>
</dbReference>
<dbReference type="PANTHER" id="PTHR43820:SF4">
    <property type="entry name" value="HIGH-AFFINITY BRANCHED-CHAIN AMINO ACID TRANSPORT ATP-BINDING PROTEIN LIVF"/>
    <property type="match status" value="1"/>
</dbReference>
<dbReference type="InterPro" id="IPR027417">
    <property type="entry name" value="P-loop_NTPase"/>
</dbReference>
<evidence type="ECO:0000256" key="3">
    <source>
        <dbReference type="ARBA" id="ARBA00022741"/>
    </source>
</evidence>
<evidence type="ECO:0000256" key="5">
    <source>
        <dbReference type="ARBA" id="ARBA00022970"/>
    </source>
</evidence>
<keyword evidence="4" id="KW-0067">ATP-binding</keyword>
<dbReference type="PROSITE" id="PS00211">
    <property type="entry name" value="ABC_TRANSPORTER_1"/>
    <property type="match status" value="1"/>
</dbReference>
<sequence length="236" mass="26102">MAENLLRTENLQAGYGKKQVVFDLNIRIDKAEIVAIFGHNGSGKSTSMKTLLGVLPPLGGSIFYEDKDNTKASSRQNVRNGMALIPSERFVFQDLTVTDNLLLGGANDQNADRRAKRMELVYEMFPILKERSAQLAGTMSGGQQRMVSLGIALMSNPKLLILDEPSLGLAPSVVEQIFSVVRKLMQDTGLSVLLLEQNVGAALKVSDRGYVMRSGRVVLEENAEQMRARDSYWDFF</sequence>
<dbReference type="CDD" id="cd03224">
    <property type="entry name" value="ABC_TM1139_LivF_branched"/>
    <property type="match status" value="1"/>
</dbReference>
<evidence type="ECO:0000313" key="12">
    <source>
        <dbReference type="EMBL" id="CAB5063948.1"/>
    </source>
</evidence>
<accession>A0A6J7DM00</accession>
<dbReference type="Gene3D" id="3.40.50.300">
    <property type="entry name" value="P-loop containing nucleotide triphosphate hydrolases"/>
    <property type="match status" value="1"/>
</dbReference>
<dbReference type="SMART" id="SM00382">
    <property type="entry name" value="AAA"/>
    <property type="match status" value="1"/>
</dbReference>
<dbReference type="EMBL" id="CAFBON010000019">
    <property type="protein sequence ID" value="CAB4977165.1"/>
    <property type="molecule type" value="Genomic_DNA"/>
</dbReference>
<reference evidence="10" key="1">
    <citation type="submission" date="2020-05" db="EMBL/GenBank/DDBJ databases">
        <authorList>
            <person name="Chiriac C."/>
            <person name="Salcher M."/>
            <person name="Ghai R."/>
            <person name="Kavagutti S V."/>
        </authorList>
    </citation>
    <scope>NUCLEOTIDE SEQUENCE</scope>
</reference>
<dbReference type="GO" id="GO:0005524">
    <property type="term" value="F:ATP binding"/>
    <property type="evidence" value="ECO:0007669"/>
    <property type="project" value="UniProtKB-KW"/>
</dbReference>
<dbReference type="InterPro" id="IPR003439">
    <property type="entry name" value="ABC_transporter-like_ATP-bd"/>
</dbReference>
<comment type="similarity">
    <text evidence="1">Belongs to the ABC transporter superfamily.</text>
</comment>
<keyword evidence="2" id="KW-0813">Transport</keyword>
<evidence type="ECO:0000313" key="10">
    <source>
        <dbReference type="EMBL" id="CAB4871962.1"/>
    </source>
</evidence>
<dbReference type="InterPro" id="IPR017871">
    <property type="entry name" value="ABC_transporter-like_CS"/>
</dbReference>
<evidence type="ECO:0000313" key="9">
    <source>
        <dbReference type="EMBL" id="CAB4790686.1"/>
    </source>
</evidence>
<dbReference type="EMBL" id="CAEZYY010000029">
    <property type="protein sequence ID" value="CAB4763126.1"/>
    <property type="molecule type" value="Genomic_DNA"/>
</dbReference>
<keyword evidence="3" id="KW-0547">Nucleotide-binding</keyword>
<evidence type="ECO:0000313" key="11">
    <source>
        <dbReference type="EMBL" id="CAB4977165.1"/>
    </source>
</evidence>
<evidence type="ECO:0000313" key="7">
    <source>
        <dbReference type="EMBL" id="CAB4725382.1"/>
    </source>
</evidence>
<dbReference type="GO" id="GO:0015658">
    <property type="term" value="F:branched-chain amino acid transmembrane transporter activity"/>
    <property type="evidence" value="ECO:0007669"/>
    <property type="project" value="TreeGrafter"/>
</dbReference>
<dbReference type="Pfam" id="PF00005">
    <property type="entry name" value="ABC_tran"/>
    <property type="match status" value="1"/>
</dbReference>
<dbReference type="PANTHER" id="PTHR43820">
    <property type="entry name" value="HIGH-AFFINITY BRANCHED-CHAIN AMINO ACID TRANSPORT ATP-BINDING PROTEIN LIVF"/>
    <property type="match status" value="1"/>
</dbReference>
<dbReference type="EMBL" id="CAFBQP010000047">
    <property type="protein sequence ID" value="CAB5063948.1"/>
    <property type="molecule type" value="Genomic_DNA"/>
</dbReference>